<evidence type="ECO:0000313" key="3">
    <source>
        <dbReference type="Proteomes" id="UP001305779"/>
    </source>
</evidence>
<dbReference type="InterPro" id="IPR010730">
    <property type="entry name" value="HET"/>
</dbReference>
<dbReference type="InterPro" id="IPR035984">
    <property type="entry name" value="Acyl-CoA-binding_sf"/>
</dbReference>
<organism evidence="2 3">
    <name type="scientific">Zasmidium cellare</name>
    <name type="common">Wine cellar mold</name>
    <name type="synonym">Racodium cellare</name>
    <dbReference type="NCBI Taxonomy" id="395010"/>
    <lineage>
        <taxon>Eukaryota</taxon>
        <taxon>Fungi</taxon>
        <taxon>Dikarya</taxon>
        <taxon>Ascomycota</taxon>
        <taxon>Pezizomycotina</taxon>
        <taxon>Dothideomycetes</taxon>
        <taxon>Dothideomycetidae</taxon>
        <taxon>Mycosphaerellales</taxon>
        <taxon>Mycosphaerellaceae</taxon>
        <taxon>Zasmidium</taxon>
    </lineage>
</organism>
<dbReference type="PANTHER" id="PTHR33112">
    <property type="entry name" value="DOMAIN PROTEIN, PUTATIVE-RELATED"/>
    <property type="match status" value="1"/>
</dbReference>
<dbReference type="Gene3D" id="1.20.80.10">
    <property type="match status" value="1"/>
</dbReference>
<evidence type="ECO:0000259" key="1">
    <source>
        <dbReference type="PROSITE" id="PS51228"/>
    </source>
</evidence>
<protein>
    <recommendedName>
        <fullName evidence="1">ACB domain-containing protein</fullName>
    </recommendedName>
</protein>
<evidence type="ECO:0000313" key="2">
    <source>
        <dbReference type="EMBL" id="KAK4499266.1"/>
    </source>
</evidence>
<proteinExistence type="predicted"/>
<dbReference type="PANTHER" id="PTHR33112:SF12">
    <property type="entry name" value="HETEROKARYON INCOMPATIBILITY DOMAIN-CONTAINING PROTEIN"/>
    <property type="match status" value="1"/>
</dbReference>
<accession>A0ABR0EDD1</accession>
<feature type="domain" description="ACB" evidence="1">
    <location>
        <begin position="1"/>
        <end position="88"/>
    </location>
</feature>
<reference evidence="2 3" key="1">
    <citation type="journal article" date="2023" name="G3 (Bethesda)">
        <title>A chromosome-level genome assembly of Zasmidium syzygii isolated from banana leaves.</title>
        <authorList>
            <person name="van Westerhoven A.C."/>
            <person name="Mehrabi R."/>
            <person name="Talebi R."/>
            <person name="Steentjes M.B.F."/>
            <person name="Corcolon B."/>
            <person name="Chong P.A."/>
            <person name="Kema G.H.J."/>
            <person name="Seidl M.F."/>
        </authorList>
    </citation>
    <scope>NUCLEOTIDE SEQUENCE [LARGE SCALE GENOMIC DNA]</scope>
    <source>
        <strain evidence="2 3">P124</strain>
    </source>
</reference>
<dbReference type="Proteomes" id="UP001305779">
    <property type="component" value="Unassembled WGS sequence"/>
</dbReference>
<dbReference type="InterPro" id="IPR014352">
    <property type="entry name" value="FERM/acyl-CoA-bd_prot_sf"/>
</dbReference>
<gene>
    <name evidence="2" type="ORF">PRZ48_009779</name>
</gene>
<keyword evidence="3" id="KW-1185">Reference proteome</keyword>
<dbReference type="PRINTS" id="PR00689">
    <property type="entry name" value="ACOABINDINGP"/>
</dbReference>
<dbReference type="Pfam" id="PF00887">
    <property type="entry name" value="ACBP"/>
    <property type="match status" value="1"/>
</dbReference>
<name>A0ABR0EDD1_ZASCE</name>
<dbReference type="SUPFAM" id="SSF47027">
    <property type="entry name" value="Acyl-CoA binding protein"/>
    <property type="match status" value="1"/>
</dbReference>
<dbReference type="PROSITE" id="PS51228">
    <property type="entry name" value="ACB_2"/>
    <property type="match status" value="1"/>
</dbReference>
<dbReference type="EMBL" id="JAXOVC010000007">
    <property type="protein sequence ID" value="KAK4499266.1"/>
    <property type="molecule type" value="Genomic_DNA"/>
</dbReference>
<comment type="caution">
    <text evidence="2">The sequence shown here is derived from an EMBL/GenBank/DDBJ whole genome shotgun (WGS) entry which is preliminary data.</text>
</comment>
<dbReference type="Pfam" id="PF06985">
    <property type="entry name" value="HET"/>
    <property type="match status" value="1"/>
</dbReference>
<dbReference type="InterPro" id="IPR000582">
    <property type="entry name" value="Acyl-CoA-binding_protein"/>
</dbReference>
<sequence length="840" mass="95412">MPESTEFKKAADEVQNLKTKPNQDQLLELYALFKIGKEEEVKKPGLIDIQGKYKYQAWEKETKAGTTPEQAQKKYVELVEKLKKEIGTKSMWTEKLVLYPLDAEHLINACVFRSDAIVIGSIREVFEKSKACSLCFLFARALDQQYGDSLSSEYLDQMKCSAFARPTWKFYIDEREVHSGRIDGKTTEPGTFRAAPDIAEHEHGSFIIELHPFLLTGERLRPCIVSPVVDPRASRSNNQLCQRLLQPAGIDFDLVRKWYRLCRTVHAERCSEPQWVQVVQYESLRVVDVEKRSVQLAPPSCSFAALSYVWGSSESQVVLTVEEHKRLVEGPFELTKLPNVVEDAIQVTKELGLRYLWVDALCIPQRPVDNPEKARQLHQMNGIFRSAEVCIIAAGCKDVNDHIPGVHTSRAASTWRLVNGRALAVSEPKYEDEIPSTTWNRRGWTYQERTLARRALALGPTQAYWTCQCEEWCESVTLEPAEPGIEAFPWRKLPDTSRPPDHLVQLSVYDFLDSHVESDSNAFMAYQRVVEDFTMRRIGRADDGLNAVAGILGVLQRYFMDEWLTLRFGLPQGLFDMALLWIPKSLCQRSQMWTSQNNRLPSWSWTSWMSNVGDGMGYSYMLPGLSSPGRIPIMPALQWYVLDEPSKKPIPMPIPDQSSPLWHCKHRGVPCGADPSRLSEKPPVFASLPPRPKGYYLQCLTTTLTLHLGPPLDMDTTEERFAARKPYELTDAEGHYAGTIVLADDELEESPSMEFVFLSYDQNMGLCGVLPGLQRGDLGTLPKRLVEWAIPQRPKGEFEVVNALWVGRCEGGYCERRLVGSVLVEAWEEMGPRTEWIVLG</sequence>